<evidence type="ECO:0000313" key="24">
    <source>
        <dbReference type="EMBL" id="KAK1412711.1"/>
    </source>
</evidence>
<organism evidence="24 25">
    <name type="scientific">Tagetes erecta</name>
    <name type="common">African marigold</name>
    <dbReference type="NCBI Taxonomy" id="13708"/>
    <lineage>
        <taxon>Eukaryota</taxon>
        <taxon>Viridiplantae</taxon>
        <taxon>Streptophyta</taxon>
        <taxon>Embryophyta</taxon>
        <taxon>Tracheophyta</taxon>
        <taxon>Spermatophyta</taxon>
        <taxon>Magnoliopsida</taxon>
        <taxon>eudicotyledons</taxon>
        <taxon>Gunneridae</taxon>
        <taxon>Pentapetalae</taxon>
        <taxon>asterids</taxon>
        <taxon>campanulids</taxon>
        <taxon>Asterales</taxon>
        <taxon>Asteraceae</taxon>
        <taxon>Asteroideae</taxon>
        <taxon>Heliantheae alliance</taxon>
        <taxon>Tageteae</taxon>
        <taxon>Tagetes</taxon>
    </lineage>
</organism>
<evidence type="ECO:0000256" key="1">
    <source>
        <dbReference type="ARBA" id="ARBA00004479"/>
    </source>
</evidence>
<dbReference type="PANTHER" id="PTHR45974">
    <property type="entry name" value="RECEPTOR-LIKE PROTEIN 55"/>
    <property type="match status" value="1"/>
</dbReference>
<keyword evidence="11" id="KW-0418">Kinase</keyword>
<dbReference type="GO" id="GO:0005524">
    <property type="term" value="F:ATP binding"/>
    <property type="evidence" value="ECO:0007669"/>
    <property type="project" value="UniProtKB-UniRule"/>
</dbReference>
<dbReference type="Pfam" id="PF08263">
    <property type="entry name" value="LRRNT_2"/>
    <property type="match status" value="1"/>
</dbReference>
<comment type="catalytic activity">
    <reaction evidence="18">
        <text>L-seryl-[protein] + ATP = O-phospho-L-seryl-[protein] + ADP + H(+)</text>
        <dbReference type="Rhea" id="RHEA:17989"/>
        <dbReference type="Rhea" id="RHEA-COMP:9863"/>
        <dbReference type="Rhea" id="RHEA-COMP:11604"/>
        <dbReference type="ChEBI" id="CHEBI:15378"/>
        <dbReference type="ChEBI" id="CHEBI:29999"/>
        <dbReference type="ChEBI" id="CHEBI:30616"/>
        <dbReference type="ChEBI" id="CHEBI:83421"/>
        <dbReference type="ChEBI" id="CHEBI:456216"/>
        <dbReference type="EC" id="2.7.11.1"/>
    </reaction>
</comment>
<dbReference type="SMART" id="SM00220">
    <property type="entry name" value="S_TKc"/>
    <property type="match status" value="1"/>
</dbReference>
<evidence type="ECO:0000256" key="19">
    <source>
        <dbReference type="PROSITE-ProRule" id="PRU10141"/>
    </source>
</evidence>
<dbReference type="EMBL" id="JAUHHV010000009">
    <property type="protein sequence ID" value="KAK1412711.1"/>
    <property type="molecule type" value="Genomic_DNA"/>
</dbReference>
<keyword evidence="5" id="KW-0433">Leucine-rich repeat</keyword>
<evidence type="ECO:0000256" key="21">
    <source>
        <dbReference type="SAM" id="Phobius"/>
    </source>
</evidence>
<dbReference type="GO" id="GO:0006952">
    <property type="term" value="P:defense response"/>
    <property type="evidence" value="ECO:0007669"/>
    <property type="project" value="UniProtKB-ARBA"/>
</dbReference>
<evidence type="ECO:0000256" key="7">
    <source>
        <dbReference type="ARBA" id="ARBA00022692"/>
    </source>
</evidence>
<evidence type="ECO:0000256" key="17">
    <source>
        <dbReference type="ARBA" id="ARBA00047899"/>
    </source>
</evidence>
<evidence type="ECO:0000256" key="10">
    <source>
        <dbReference type="ARBA" id="ARBA00022741"/>
    </source>
</evidence>
<keyword evidence="15" id="KW-0675">Receptor</keyword>
<dbReference type="SMART" id="SM00369">
    <property type="entry name" value="LRR_TYP"/>
    <property type="match status" value="3"/>
</dbReference>
<feature type="chain" id="PRO_5042259389" description="non-specific serine/threonine protein kinase" evidence="22">
    <location>
        <begin position="25"/>
        <end position="949"/>
    </location>
</feature>
<dbReference type="InterPro" id="IPR013210">
    <property type="entry name" value="LRR_N_plant-typ"/>
</dbReference>
<evidence type="ECO:0000256" key="20">
    <source>
        <dbReference type="SAM" id="MobiDB-lite"/>
    </source>
</evidence>
<dbReference type="InterPro" id="IPR008271">
    <property type="entry name" value="Ser/Thr_kinase_AS"/>
</dbReference>
<dbReference type="InterPro" id="IPR003591">
    <property type="entry name" value="Leu-rich_rpt_typical-subtyp"/>
</dbReference>
<dbReference type="PANTHER" id="PTHR45974:SF134">
    <property type="entry name" value="OS01G0960400 PROTEIN"/>
    <property type="match status" value="1"/>
</dbReference>
<comment type="catalytic activity">
    <reaction evidence="17">
        <text>L-threonyl-[protein] + ATP = O-phospho-L-threonyl-[protein] + ADP + H(+)</text>
        <dbReference type="Rhea" id="RHEA:46608"/>
        <dbReference type="Rhea" id="RHEA-COMP:11060"/>
        <dbReference type="Rhea" id="RHEA-COMP:11605"/>
        <dbReference type="ChEBI" id="CHEBI:15378"/>
        <dbReference type="ChEBI" id="CHEBI:30013"/>
        <dbReference type="ChEBI" id="CHEBI:30616"/>
        <dbReference type="ChEBI" id="CHEBI:61977"/>
        <dbReference type="ChEBI" id="CHEBI:456216"/>
        <dbReference type="EC" id="2.7.11.1"/>
    </reaction>
</comment>
<keyword evidence="8 22" id="KW-0732">Signal</keyword>
<evidence type="ECO:0000256" key="6">
    <source>
        <dbReference type="ARBA" id="ARBA00022679"/>
    </source>
</evidence>
<feature type="region of interest" description="Disordered" evidence="20">
    <location>
        <begin position="902"/>
        <end position="949"/>
    </location>
</feature>
<dbReference type="GO" id="GO:0051707">
    <property type="term" value="P:response to other organism"/>
    <property type="evidence" value="ECO:0007669"/>
    <property type="project" value="UniProtKB-ARBA"/>
</dbReference>
<keyword evidence="13 21" id="KW-1133">Transmembrane helix</keyword>
<dbReference type="SUPFAM" id="SSF56112">
    <property type="entry name" value="Protein kinase-like (PK-like)"/>
    <property type="match status" value="1"/>
</dbReference>
<accession>A0AAD8NLH3</accession>
<dbReference type="Gene3D" id="1.10.510.10">
    <property type="entry name" value="Transferase(Phosphotransferase) domain 1"/>
    <property type="match status" value="1"/>
</dbReference>
<keyword evidence="6" id="KW-0808">Transferase</keyword>
<evidence type="ECO:0000256" key="3">
    <source>
        <dbReference type="ARBA" id="ARBA00012513"/>
    </source>
</evidence>
<evidence type="ECO:0000256" key="18">
    <source>
        <dbReference type="ARBA" id="ARBA00048679"/>
    </source>
</evidence>
<dbReference type="FunFam" id="1.10.510.10:FF:000453">
    <property type="entry name" value="LRR receptor-like serine/threonine-protein kinase HSL2"/>
    <property type="match status" value="1"/>
</dbReference>
<keyword evidence="10 19" id="KW-0547">Nucleotide-binding</keyword>
<dbReference type="Gene3D" id="3.30.200.20">
    <property type="entry name" value="Phosphorylase Kinase, domain 1"/>
    <property type="match status" value="1"/>
</dbReference>
<evidence type="ECO:0000259" key="23">
    <source>
        <dbReference type="PROSITE" id="PS50011"/>
    </source>
</evidence>
<keyword evidence="4" id="KW-0723">Serine/threonine-protein kinase</keyword>
<evidence type="ECO:0000256" key="5">
    <source>
        <dbReference type="ARBA" id="ARBA00022614"/>
    </source>
</evidence>
<dbReference type="InterPro" id="IPR011009">
    <property type="entry name" value="Kinase-like_dom_sf"/>
</dbReference>
<dbReference type="InterPro" id="IPR000719">
    <property type="entry name" value="Prot_kinase_dom"/>
</dbReference>
<dbReference type="Proteomes" id="UP001229421">
    <property type="component" value="Unassembled WGS sequence"/>
</dbReference>
<protein>
    <recommendedName>
        <fullName evidence="3">non-specific serine/threonine protein kinase</fullName>
        <ecNumber evidence="3">2.7.11.1</ecNumber>
    </recommendedName>
</protein>
<dbReference type="Gene3D" id="3.80.10.10">
    <property type="entry name" value="Ribonuclease Inhibitor"/>
    <property type="match status" value="2"/>
</dbReference>
<sequence>MLELRFLWFKLVWVMILWLVAVDCQSTHPTEVTALRLIRESFIDPENSLTNWRRGDPCVSNWTGVLCFNTTRDDNYLHVRELQLLNLNLSGTLSPALGRLSYMEILDVMWNQITGSIPKEIGELTNLRLLLLNGNELTGSLPEEIGYLPNLDRIQIDQNHISGPIPKSFANLNKTMHFHMNNNSLSGPIPSELSKLPLLVHLLLDNNNLSGPLPPELSELPQLLILQLDNNHFDGVIPPSYGNMFQLLKLSLRNCTLQGPIPDLSRIPKLAYIDLSNNNLNGSIPDMKLSDDITTIDLSRNQLTGSIPPSFSGLPNLQRLSLFNNSLNGSVPSNIWQNRTFNATEQLTLDMQNNNISGVSGSLILPPNVTLSLQGNPACSDASMTGFCQSPIALVSHLQSIPSNSTENCQVSCPPNYEYAPGSPAPCFCAAPLLIGYRLKSPGFSDFLAYFYSFEVYLTSGLKIKHFQLDLTHEWEKGPRLRMHLKIFPEYTVPGSNLFNESEVLRIRSLFTQWEIPDSEIFGPYELLNFTLLDPYRDIGPTPSSSSSGISKGAVAGIVIGAVFGAVLLSAFSSLYILKLHRKKYSAVSKRRRVSMASLKIEGVKSFTYEEMKRATNNFDVGNEVGQGGYGKVYKGVFTNRTVVAIKRAEEGSLQGEKEFLTEIQLLSRLHHRNLVSLLGFCDEEGEQMLVYEFMSNGTLRDHLSEKYKESLSFAMRVRIALGSAKGILYLHSEADPPIFHRDIKATNILLDSQLVAKVADFGLSRLAPVADMEGVVPGHVSTVVKGTPGYLDPEYFLTHKLTDKSDVYSLGVVFLELLTGMHPITHGKNIVREVNIAYRSGMIFSVIDAKMGSYPSECVEKFVTLALKCCQEDTDERPSMAEVVRELENIWHMMPESESRTSDYIVTESGKNVSSDQSSSSTTKNPYVSSDISGSDLVSGVVPSIAPR</sequence>
<dbReference type="AlphaFoldDB" id="A0AAD8NLH3"/>
<dbReference type="InterPro" id="IPR001611">
    <property type="entry name" value="Leu-rich_rpt"/>
</dbReference>
<evidence type="ECO:0000256" key="15">
    <source>
        <dbReference type="ARBA" id="ARBA00023170"/>
    </source>
</evidence>
<feature type="domain" description="Protein kinase" evidence="23">
    <location>
        <begin position="619"/>
        <end position="893"/>
    </location>
</feature>
<keyword evidence="16" id="KW-0325">Glycoprotein</keyword>
<keyword evidence="12 19" id="KW-0067">ATP-binding</keyword>
<feature type="binding site" evidence="19">
    <location>
        <position position="647"/>
    </location>
    <ligand>
        <name>ATP</name>
        <dbReference type="ChEBI" id="CHEBI:30616"/>
    </ligand>
</feature>
<evidence type="ECO:0000256" key="16">
    <source>
        <dbReference type="ARBA" id="ARBA00023180"/>
    </source>
</evidence>
<dbReference type="Pfam" id="PF07714">
    <property type="entry name" value="PK_Tyr_Ser-Thr"/>
    <property type="match status" value="1"/>
</dbReference>
<evidence type="ECO:0000256" key="13">
    <source>
        <dbReference type="ARBA" id="ARBA00022989"/>
    </source>
</evidence>
<feature type="transmembrane region" description="Helical" evidence="21">
    <location>
        <begin position="554"/>
        <end position="578"/>
    </location>
</feature>
<evidence type="ECO:0000256" key="11">
    <source>
        <dbReference type="ARBA" id="ARBA00022777"/>
    </source>
</evidence>
<reference evidence="24" key="1">
    <citation type="journal article" date="2023" name="bioRxiv">
        <title>Improved chromosome-level genome assembly for marigold (Tagetes erecta).</title>
        <authorList>
            <person name="Jiang F."/>
            <person name="Yuan L."/>
            <person name="Wang S."/>
            <person name="Wang H."/>
            <person name="Xu D."/>
            <person name="Wang A."/>
            <person name="Fan W."/>
        </authorList>
    </citation>
    <scope>NUCLEOTIDE SEQUENCE</scope>
    <source>
        <strain evidence="24">WSJ</strain>
        <tissue evidence="24">Leaf</tissue>
    </source>
</reference>
<comment type="similarity">
    <text evidence="2">Belongs to the protein kinase superfamily. Ser/Thr protein kinase family.</text>
</comment>
<dbReference type="FunFam" id="3.30.200.20:FF:000328">
    <property type="entry name" value="Leucine-rich repeat protein kinase family protein"/>
    <property type="match status" value="1"/>
</dbReference>
<dbReference type="CDD" id="cd14066">
    <property type="entry name" value="STKc_IRAK"/>
    <property type="match status" value="1"/>
</dbReference>
<comment type="caution">
    <text evidence="24">The sequence shown here is derived from an EMBL/GenBank/DDBJ whole genome shotgun (WGS) entry which is preliminary data.</text>
</comment>
<dbReference type="PROSITE" id="PS50011">
    <property type="entry name" value="PROTEIN_KINASE_DOM"/>
    <property type="match status" value="1"/>
</dbReference>
<proteinExistence type="inferred from homology"/>
<comment type="subcellular location">
    <subcellularLocation>
        <location evidence="1">Membrane</location>
        <topology evidence="1">Single-pass type I membrane protein</topology>
    </subcellularLocation>
</comment>
<dbReference type="Pfam" id="PF13855">
    <property type="entry name" value="LRR_8"/>
    <property type="match status" value="2"/>
</dbReference>
<dbReference type="EC" id="2.7.11.1" evidence="3"/>
<keyword evidence="9" id="KW-0677">Repeat</keyword>
<keyword evidence="7 21" id="KW-0812">Transmembrane</keyword>
<evidence type="ECO:0000256" key="22">
    <source>
        <dbReference type="SAM" id="SignalP"/>
    </source>
</evidence>
<evidence type="ECO:0000256" key="12">
    <source>
        <dbReference type="ARBA" id="ARBA00022840"/>
    </source>
</evidence>
<dbReference type="FunFam" id="3.80.10.10:FF:000387">
    <property type="entry name" value="Probable LRR receptor-like serine/threonine-protein kinase At1g06840"/>
    <property type="match status" value="1"/>
</dbReference>
<gene>
    <name evidence="24" type="ORF">QVD17_34175</name>
</gene>
<evidence type="ECO:0000256" key="4">
    <source>
        <dbReference type="ARBA" id="ARBA00022527"/>
    </source>
</evidence>
<evidence type="ECO:0000313" key="25">
    <source>
        <dbReference type="Proteomes" id="UP001229421"/>
    </source>
</evidence>
<dbReference type="InterPro" id="IPR001245">
    <property type="entry name" value="Ser-Thr/Tyr_kinase_cat_dom"/>
</dbReference>
<dbReference type="PROSITE" id="PS00108">
    <property type="entry name" value="PROTEIN_KINASE_ST"/>
    <property type="match status" value="1"/>
</dbReference>
<keyword evidence="14 21" id="KW-0472">Membrane</keyword>
<keyword evidence="25" id="KW-1185">Reference proteome</keyword>
<evidence type="ECO:0000256" key="9">
    <source>
        <dbReference type="ARBA" id="ARBA00022737"/>
    </source>
</evidence>
<evidence type="ECO:0000256" key="8">
    <source>
        <dbReference type="ARBA" id="ARBA00022729"/>
    </source>
</evidence>
<feature type="signal peptide" evidence="22">
    <location>
        <begin position="1"/>
        <end position="24"/>
    </location>
</feature>
<dbReference type="GO" id="GO:0016020">
    <property type="term" value="C:membrane"/>
    <property type="evidence" value="ECO:0007669"/>
    <property type="project" value="UniProtKB-SubCell"/>
</dbReference>
<evidence type="ECO:0000256" key="14">
    <source>
        <dbReference type="ARBA" id="ARBA00023136"/>
    </source>
</evidence>
<dbReference type="PROSITE" id="PS00107">
    <property type="entry name" value="PROTEIN_KINASE_ATP"/>
    <property type="match status" value="1"/>
</dbReference>
<feature type="compositionally biased region" description="Polar residues" evidence="20">
    <location>
        <begin position="923"/>
        <end position="934"/>
    </location>
</feature>
<evidence type="ECO:0000256" key="2">
    <source>
        <dbReference type="ARBA" id="ARBA00008684"/>
    </source>
</evidence>
<dbReference type="SUPFAM" id="SSF52058">
    <property type="entry name" value="L domain-like"/>
    <property type="match status" value="1"/>
</dbReference>
<dbReference type="InterPro" id="IPR017441">
    <property type="entry name" value="Protein_kinase_ATP_BS"/>
</dbReference>
<dbReference type="GO" id="GO:0004674">
    <property type="term" value="F:protein serine/threonine kinase activity"/>
    <property type="evidence" value="ECO:0007669"/>
    <property type="project" value="UniProtKB-KW"/>
</dbReference>
<dbReference type="InterPro" id="IPR032675">
    <property type="entry name" value="LRR_dom_sf"/>
</dbReference>
<dbReference type="Pfam" id="PF00560">
    <property type="entry name" value="LRR_1"/>
    <property type="match status" value="1"/>
</dbReference>
<name>A0AAD8NLH3_TARER</name>